<gene>
    <name evidence="1" type="ORF">EZS27_004524</name>
</gene>
<organism evidence="1">
    <name type="scientific">termite gut metagenome</name>
    <dbReference type="NCBI Taxonomy" id="433724"/>
    <lineage>
        <taxon>unclassified sequences</taxon>
        <taxon>metagenomes</taxon>
        <taxon>organismal metagenomes</taxon>
    </lineage>
</organism>
<name>A0A5J4SQG7_9ZZZZ</name>
<sequence length="92" mass="9957">MITNEILTAEQIKNLRELGVTIPDEVTISLSDMINLILSEGHPILLESQGDEGIFAESGGSWSIREDAVSAVYALLCNLIIGKEIGSNIIIF</sequence>
<dbReference type="AlphaFoldDB" id="A0A5J4SQG7"/>
<comment type="caution">
    <text evidence="1">The sequence shown here is derived from an EMBL/GenBank/DDBJ whole genome shotgun (WGS) entry which is preliminary data.</text>
</comment>
<accession>A0A5J4SQG7</accession>
<evidence type="ECO:0000313" key="1">
    <source>
        <dbReference type="EMBL" id="KAA6348072.1"/>
    </source>
</evidence>
<dbReference type="EMBL" id="SNRY01000078">
    <property type="protein sequence ID" value="KAA6348072.1"/>
    <property type="molecule type" value="Genomic_DNA"/>
</dbReference>
<proteinExistence type="predicted"/>
<reference evidence="1" key="1">
    <citation type="submission" date="2019-03" db="EMBL/GenBank/DDBJ databases">
        <title>Single cell metagenomics reveals metabolic interactions within the superorganism composed of flagellate Streblomastix strix and complex community of Bacteroidetes bacteria on its surface.</title>
        <authorList>
            <person name="Treitli S.C."/>
            <person name="Kolisko M."/>
            <person name="Husnik F."/>
            <person name="Keeling P."/>
            <person name="Hampl V."/>
        </authorList>
    </citation>
    <scope>NUCLEOTIDE SEQUENCE</scope>
    <source>
        <strain evidence="1">STM</strain>
    </source>
</reference>
<protein>
    <submittedName>
        <fullName evidence="1">Uncharacterized protein</fullName>
    </submittedName>
</protein>